<comment type="caution">
    <text evidence="2">The sequence shown here is derived from an EMBL/GenBank/DDBJ whole genome shotgun (WGS) entry which is preliminary data.</text>
</comment>
<protein>
    <recommendedName>
        <fullName evidence="4">HdeD family acid-resistance protein</fullName>
    </recommendedName>
</protein>
<dbReference type="GO" id="GO:0005886">
    <property type="term" value="C:plasma membrane"/>
    <property type="evidence" value="ECO:0007669"/>
    <property type="project" value="TreeGrafter"/>
</dbReference>
<dbReference type="InterPro" id="IPR005325">
    <property type="entry name" value="DUF308_memb"/>
</dbReference>
<accession>A0A2I0R4A8</accession>
<evidence type="ECO:0000313" key="3">
    <source>
        <dbReference type="Proteomes" id="UP000236654"/>
    </source>
</evidence>
<name>A0A2I0R4A8_9FLAO</name>
<evidence type="ECO:0000256" key="1">
    <source>
        <dbReference type="SAM" id="Phobius"/>
    </source>
</evidence>
<gene>
    <name evidence="2" type="ORF">CW751_04990</name>
</gene>
<dbReference type="OrthoDB" id="7059775at2"/>
<keyword evidence="1" id="KW-0812">Transmembrane</keyword>
<dbReference type="InterPro" id="IPR052712">
    <property type="entry name" value="Acid_resist_chaperone_HdeD"/>
</dbReference>
<evidence type="ECO:0008006" key="4">
    <source>
        <dbReference type="Google" id="ProtNLM"/>
    </source>
</evidence>
<feature type="transmembrane region" description="Helical" evidence="1">
    <location>
        <begin position="73"/>
        <end position="92"/>
    </location>
</feature>
<dbReference type="EMBL" id="PJNI01000003">
    <property type="protein sequence ID" value="PKR81414.1"/>
    <property type="molecule type" value="Genomic_DNA"/>
</dbReference>
<keyword evidence="3" id="KW-1185">Reference proteome</keyword>
<feature type="transmembrane region" description="Helical" evidence="1">
    <location>
        <begin position="131"/>
        <end position="150"/>
    </location>
</feature>
<organism evidence="2 3">
    <name type="scientific">Brumimicrobium salinarum</name>
    <dbReference type="NCBI Taxonomy" id="2058658"/>
    <lineage>
        <taxon>Bacteria</taxon>
        <taxon>Pseudomonadati</taxon>
        <taxon>Bacteroidota</taxon>
        <taxon>Flavobacteriia</taxon>
        <taxon>Flavobacteriales</taxon>
        <taxon>Crocinitomicaceae</taxon>
        <taxon>Brumimicrobium</taxon>
    </lineage>
</organism>
<dbReference type="AlphaFoldDB" id="A0A2I0R4A8"/>
<feature type="transmembrane region" description="Helical" evidence="1">
    <location>
        <begin position="98"/>
        <end position="119"/>
    </location>
</feature>
<dbReference type="PANTHER" id="PTHR34989">
    <property type="entry name" value="PROTEIN HDED"/>
    <property type="match status" value="1"/>
</dbReference>
<proteinExistence type="predicted"/>
<dbReference type="Pfam" id="PF03729">
    <property type="entry name" value="DUF308"/>
    <property type="match status" value="2"/>
</dbReference>
<feature type="transmembrane region" description="Helical" evidence="1">
    <location>
        <begin position="16"/>
        <end position="35"/>
    </location>
</feature>
<feature type="transmembrane region" description="Helical" evidence="1">
    <location>
        <begin position="156"/>
        <end position="177"/>
    </location>
</feature>
<sequence>MSNQHLKALTNTVKNWYIPLIVGILFIGAGIFTFASPTSSFLALSLLFSTSFLIAGFFEVVFSIANRNSMDNWGWSLIFGLVTFFFGFIMTVQPKFSMLTLAIFVGFTLLFRSIAAISFAIDIKNYGVKQWGWLLAIGILGIIFSTILLVDPVFAGATIVVWTGITLIIVGIFNIFLSIQLNKVKKSTQKVSKKLRDRFDDFVEEIKDELDD</sequence>
<reference evidence="2 3" key="1">
    <citation type="submission" date="2017-12" db="EMBL/GenBank/DDBJ databases">
        <title>The draft genome sequence of Brumimicrobium saltpan LHR20.</title>
        <authorList>
            <person name="Do Z.-J."/>
            <person name="Luo H.-R."/>
        </authorList>
    </citation>
    <scope>NUCLEOTIDE SEQUENCE [LARGE SCALE GENOMIC DNA]</scope>
    <source>
        <strain evidence="2 3">LHR20</strain>
    </source>
</reference>
<evidence type="ECO:0000313" key="2">
    <source>
        <dbReference type="EMBL" id="PKR81414.1"/>
    </source>
</evidence>
<feature type="transmembrane region" description="Helical" evidence="1">
    <location>
        <begin position="41"/>
        <end position="61"/>
    </location>
</feature>
<keyword evidence="1" id="KW-0472">Membrane</keyword>
<keyword evidence="1" id="KW-1133">Transmembrane helix</keyword>
<dbReference type="PANTHER" id="PTHR34989:SF1">
    <property type="entry name" value="PROTEIN HDED"/>
    <property type="match status" value="1"/>
</dbReference>
<dbReference type="RefSeq" id="WP_101333895.1">
    <property type="nucleotide sequence ID" value="NZ_PJNI01000003.1"/>
</dbReference>
<dbReference type="Proteomes" id="UP000236654">
    <property type="component" value="Unassembled WGS sequence"/>
</dbReference>